<evidence type="ECO:0000256" key="1">
    <source>
        <dbReference type="ARBA" id="ARBA00004141"/>
    </source>
</evidence>
<evidence type="ECO:0000313" key="9">
    <source>
        <dbReference type="EMBL" id="MEJ5976771.1"/>
    </source>
</evidence>
<keyword evidence="2 6" id="KW-0812">Transmembrane</keyword>
<dbReference type="Proteomes" id="UP001361239">
    <property type="component" value="Unassembled WGS sequence"/>
</dbReference>
<dbReference type="NCBIfam" id="TIGR03097">
    <property type="entry name" value="PEP_O_lig_1"/>
    <property type="match status" value="1"/>
</dbReference>
<dbReference type="InterPro" id="IPR051533">
    <property type="entry name" value="WaaL-like"/>
</dbReference>
<evidence type="ECO:0000256" key="5">
    <source>
        <dbReference type="SAM" id="MobiDB-lite"/>
    </source>
</evidence>
<evidence type="ECO:0000259" key="7">
    <source>
        <dbReference type="Pfam" id="PF04932"/>
    </source>
</evidence>
<dbReference type="Pfam" id="PF04932">
    <property type="entry name" value="Wzy_C"/>
    <property type="match status" value="1"/>
</dbReference>
<protein>
    <submittedName>
        <fullName evidence="9">O-glycosylation ligase, exosortase A system-associated</fullName>
    </submittedName>
</protein>
<dbReference type="PANTHER" id="PTHR37422:SF23">
    <property type="entry name" value="TEICHURONIC ACID BIOSYNTHESIS PROTEIN TUAE"/>
    <property type="match status" value="1"/>
</dbReference>
<dbReference type="Pfam" id="PF19358">
    <property type="entry name" value="DUF5935"/>
    <property type="match status" value="1"/>
</dbReference>
<dbReference type="PANTHER" id="PTHR37422">
    <property type="entry name" value="TEICHURONIC ACID BIOSYNTHESIS PROTEIN TUAE"/>
    <property type="match status" value="1"/>
</dbReference>
<feature type="transmembrane region" description="Helical" evidence="6">
    <location>
        <begin position="384"/>
        <end position="403"/>
    </location>
</feature>
<evidence type="ECO:0000256" key="2">
    <source>
        <dbReference type="ARBA" id="ARBA00022692"/>
    </source>
</evidence>
<evidence type="ECO:0000256" key="6">
    <source>
        <dbReference type="SAM" id="Phobius"/>
    </source>
</evidence>
<feature type="region of interest" description="Disordered" evidence="5">
    <location>
        <begin position="438"/>
        <end position="457"/>
    </location>
</feature>
<dbReference type="InterPro" id="IPR045979">
    <property type="entry name" value="DUF5935"/>
</dbReference>
<evidence type="ECO:0000259" key="8">
    <source>
        <dbReference type="Pfam" id="PF19358"/>
    </source>
</evidence>
<feature type="transmembrane region" description="Helical" evidence="6">
    <location>
        <begin position="76"/>
        <end position="93"/>
    </location>
</feature>
<keyword evidence="3 6" id="KW-1133">Transmembrane helix</keyword>
<keyword evidence="4 6" id="KW-0472">Membrane</keyword>
<comment type="subcellular location">
    <subcellularLocation>
        <location evidence="1">Membrane</location>
        <topology evidence="1">Multi-pass membrane protein</topology>
    </subcellularLocation>
</comment>
<feature type="transmembrane region" description="Helical" evidence="6">
    <location>
        <begin position="128"/>
        <end position="146"/>
    </location>
</feature>
<proteinExistence type="predicted"/>
<feature type="transmembrane region" description="Helical" evidence="6">
    <location>
        <begin position="199"/>
        <end position="217"/>
    </location>
</feature>
<feature type="transmembrane region" description="Helical" evidence="6">
    <location>
        <begin position="244"/>
        <end position="261"/>
    </location>
</feature>
<evidence type="ECO:0000256" key="4">
    <source>
        <dbReference type="ARBA" id="ARBA00023136"/>
    </source>
</evidence>
<dbReference type="InterPro" id="IPR007016">
    <property type="entry name" value="O-antigen_ligase-rel_domated"/>
</dbReference>
<reference evidence="9 10" key="1">
    <citation type="submission" date="2024-03" db="EMBL/GenBank/DDBJ databases">
        <authorList>
            <person name="Jo J.-H."/>
        </authorList>
    </citation>
    <scope>NUCLEOTIDE SEQUENCE [LARGE SCALE GENOMIC DNA]</scope>
    <source>
        <strain evidence="9 10">PS1R-30</strain>
    </source>
</reference>
<dbReference type="EMBL" id="JBBHJZ010000002">
    <property type="protein sequence ID" value="MEJ5976771.1"/>
    <property type="molecule type" value="Genomic_DNA"/>
</dbReference>
<name>A0ABU8RUU1_9SPHN</name>
<keyword evidence="9" id="KW-0436">Ligase</keyword>
<organism evidence="9 10">
    <name type="scientific">Novosphingobium anseongense</name>
    <dbReference type="NCBI Taxonomy" id="3133436"/>
    <lineage>
        <taxon>Bacteria</taxon>
        <taxon>Pseudomonadati</taxon>
        <taxon>Pseudomonadota</taxon>
        <taxon>Alphaproteobacteria</taxon>
        <taxon>Sphingomonadales</taxon>
        <taxon>Sphingomonadaceae</taxon>
        <taxon>Novosphingobium</taxon>
    </lineage>
</organism>
<dbReference type="GO" id="GO:0016874">
    <property type="term" value="F:ligase activity"/>
    <property type="evidence" value="ECO:0007669"/>
    <property type="project" value="UniProtKB-KW"/>
</dbReference>
<comment type="caution">
    <text evidence="9">The sequence shown here is derived from an EMBL/GenBank/DDBJ whole genome shotgun (WGS) entry which is preliminary data.</text>
</comment>
<gene>
    <name evidence="9" type="ORF">WG901_09010</name>
</gene>
<evidence type="ECO:0000256" key="3">
    <source>
        <dbReference type="ARBA" id="ARBA00022989"/>
    </source>
</evidence>
<dbReference type="InterPro" id="IPR017528">
    <property type="entry name" value="CHP03097O-antigen_lig-rel"/>
</dbReference>
<feature type="transmembrane region" description="Helical" evidence="6">
    <location>
        <begin position="166"/>
        <end position="187"/>
    </location>
</feature>
<feature type="domain" description="O-antigen ligase-related" evidence="7">
    <location>
        <begin position="211"/>
        <end position="358"/>
    </location>
</feature>
<feature type="transmembrane region" description="Helical" evidence="6">
    <location>
        <begin position="41"/>
        <end position="64"/>
    </location>
</feature>
<accession>A0ABU8RUU1</accession>
<evidence type="ECO:0000313" key="10">
    <source>
        <dbReference type="Proteomes" id="UP001361239"/>
    </source>
</evidence>
<sequence length="457" mass="50855">MTDYTFFLFFVGFVALGFKRPFLWVLCYCYVDIVSPQKGSWHLLASLPVSLIVFAAAVGGWLLVDDKRDSRFTYRQGILCALLVYCGITTLLADFPVEALGKWSWVWKALLWAIILPLTLRTRLRIEATALVLVLSLGAIIIPGAIKTVLGGGGYGTLRLLVDDNTGLFEGSTISLAAIAVIPLIWWLARFGTIFPKHWTVTLFAVALTGACILMPVGTQARTGLVCLAVMGVLVLRTVKHRFLYMALGSIALMVAVPFLPKSFTDRMNTIENHKADQSASTRLAVWGWTWNYAKDHPGGGGFEVYLANKVRYRLKSDPASDGNSSEPAYIEEAGRAFHSSYFEMLGEQGWPGLMLWLWLHASGLWQMERIRRKWRKRTGPDELWVAPLANALMLGHVVYMVGALFVGIAYQPFILMLVGLQCGFWSYLKRIDQPARRPMGQARHPRPLAGGEPLGV</sequence>
<keyword evidence="10" id="KW-1185">Reference proteome</keyword>
<feature type="transmembrane region" description="Helical" evidence="6">
    <location>
        <begin position="409"/>
        <end position="429"/>
    </location>
</feature>
<feature type="transmembrane region" description="Helical" evidence="6">
    <location>
        <begin position="105"/>
        <end position="121"/>
    </location>
</feature>
<feature type="domain" description="DUF5935" evidence="8">
    <location>
        <begin position="1"/>
        <end position="193"/>
    </location>
</feature>
<dbReference type="RefSeq" id="WP_339586733.1">
    <property type="nucleotide sequence ID" value="NZ_JBBHJZ010000002.1"/>
</dbReference>